<dbReference type="Gene3D" id="3.90.1200.10">
    <property type="match status" value="1"/>
</dbReference>
<evidence type="ECO:0000256" key="1">
    <source>
        <dbReference type="ARBA" id="ARBA00038240"/>
    </source>
</evidence>
<dbReference type="Pfam" id="PF01636">
    <property type="entry name" value="APH"/>
    <property type="match status" value="1"/>
</dbReference>
<dbReference type="SUPFAM" id="SSF56112">
    <property type="entry name" value="Protein kinase-like (PK-like)"/>
    <property type="match status" value="1"/>
</dbReference>
<comment type="caution">
    <text evidence="3">The sequence shown here is derived from an EMBL/GenBank/DDBJ whole genome shotgun (WGS) entry which is preliminary data.</text>
</comment>
<dbReference type="RefSeq" id="WP_280833957.1">
    <property type="nucleotide sequence ID" value="NZ_JARXVE010000006.1"/>
</dbReference>
<evidence type="ECO:0000259" key="2">
    <source>
        <dbReference type="PROSITE" id="PS50011"/>
    </source>
</evidence>
<accession>A0ABT6L346</accession>
<reference evidence="3 4" key="1">
    <citation type="submission" date="2023-04" db="EMBL/GenBank/DDBJ databases">
        <title>Forest soil microbial communities from Buena Vista Peninsula, Colon Province, Panama.</title>
        <authorList>
            <person name="Bouskill N."/>
        </authorList>
    </citation>
    <scope>NUCLEOTIDE SEQUENCE [LARGE SCALE GENOMIC DNA]</scope>
    <source>
        <strain evidence="3 4">AC80</strain>
    </source>
</reference>
<dbReference type="InterPro" id="IPR050249">
    <property type="entry name" value="Pseudomonas-type_ThrB"/>
</dbReference>
<name>A0ABT6L346_9MYCO</name>
<dbReference type="InterPro" id="IPR002575">
    <property type="entry name" value="Aminoglycoside_PTrfase"/>
</dbReference>
<keyword evidence="3" id="KW-0808">Transferase</keyword>
<gene>
    <name evidence="3" type="ORF">M2272_004017</name>
</gene>
<keyword evidence="3" id="KW-0418">Kinase</keyword>
<organism evidence="3 4">
    <name type="scientific">Mycolicibacterium frederiksbergense</name>
    <dbReference type="NCBI Taxonomy" id="117567"/>
    <lineage>
        <taxon>Bacteria</taxon>
        <taxon>Bacillati</taxon>
        <taxon>Actinomycetota</taxon>
        <taxon>Actinomycetes</taxon>
        <taxon>Mycobacteriales</taxon>
        <taxon>Mycobacteriaceae</taxon>
        <taxon>Mycolicibacterium</taxon>
    </lineage>
</organism>
<dbReference type="GO" id="GO:0016301">
    <property type="term" value="F:kinase activity"/>
    <property type="evidence" value="ECO:0007669"/>
    <property type="project" value="UniProtKB-KW"/>
</dbReference>
<protein>
    <submittedName>
        <fullName evidence="3">Ser/Thr protein kinase RdoA (MazF antagonist)</fullName>
    </submittedName>
</protein>
<dbReference type="Proteomes" id="UP001160130">
    <property type="component" value="Unassembled WGS sequence"/>
</dbReference>
<sequence>MSAGGHDFYGLSDSLQADRLTLLAQAAADQWEGGFTIVELVKYRENAVFSARLADGRRVAVRVHRHGYHSDAAVHSELHWMREIGCSGAVEVPTVVPAANGELVVHVSHPAVPESRRVSVLGWLTGIPVGSSENGADVDDDVAVKLYFDAGVLAAKLHNHASTMTMPIGFTRHAWDEAGLVGPDPLWGRFWDHPKLTRQDRELLARAKSASRIDLASFGKSSHNYGLIHADLVPENLLNDNGALKLIDFDDAGFGWHMFELATALYFNIGESRYPRIARSLIEGYRTARSLPEEHEALLPLFLFLRATTYVGWVQSRPETATAKALGPMLVERACMSADDYLTRRAER</sequence>
<dbReference type="InterPro" id="IPR011009">
    <property type="entry name" value="Kinase-like_dom_sf"/>
</dbReference>
<evidence type="ECO:0000313" key="4">
    <source>
        <dbReference type="Proteomes" id="UP001160130"/>
    </source>
</evidence>
<proteinExistence type="inferred from homology"/>
<evidence type="ECO:0000313" key="3">
    <source>
        <dbReference type="EMBL" id="MDH6197364.1"/>
    </source>
</evidence>
<keyword evidence="4" id="KW-1185">Reference proteome</keyword>
<dbReference type="PROSITE" id="PS50011">
    <property type="entry name" value="PROTEIN_KINASE_DOM"/>
    <property type="match status" value="1"/>
</dbReference>
<feature type="domain" description="Protein kinase" evidence="2">
    <location>
        <begin position="24"/>
        <end position="348"/>
    </location>
</feature>
<dbReference type="PANTHER" id="PTHR21064">
    <property type="entry name" value="AMINOGLYCOSIDE PHOSPHOTRANSFERASE DOMAIN-CONTAINING PROTEIN-RELATED"/>
    <property type="match status" value="1"/>
</dbReference>
<dbReference type="PANTHER" id="PTHR21064:SF6">
    <property type="entry name" value="AMINOGLYCOSIDE PHOSPHOTRANSFERASE DOMAIN-CONTAINING PROTEIN"/>
    <property type="match status" value="1"/>
</dbReference>
<dbReference type="InterPro" id="IPR000719">
    <property type="entry name" value="Prot_kinase_dom"/>
</dbReference>
<dbReference type="EMBL" id="JARXVE010000006">
    <property type="protein sequence ID" value="MDH6197364.1"/>
    <property type="molecule type" value="Genomic_DNA"/>
</dbReference>
<comment type="similarity">
    <text evidence="1">Belongs to the pseudomonas-type ThrB family.</text>
</comment>